<feature type="domain" description="N-acetyltransferase" evidence="1">
    <location>
        <begin position="73"/>
        <end position="209"/>
    </location>
</feature>
<dbReference type="InterPro" id="IPR016181">
    <property type="entry name" value="Acyl_CoA_acyltransferase"/>
</dbReference>
<dbReference type="Pfam" id="PF00583">
    <property type="entry name" value="Acetyltransf_1"/>
    <property type="match status" value="1"/>
</dbReference>
<dbReference type="SUPFAM" id="SSF55729">
    <property type="entry name" value="Acyl-CoA N-acyltransferases (Nat)"/>
    <property type="match status" value="1"/>
</dbReference>
<evidence type="ECO:0000259" key="1">
    <source>
        <dbReference type="PROSITE" id="PS51186"/>
    </source>
</evidence>
<dbReference type="Gene3D" id="3.40.630.30">
    <property type="match status" value="1"/>
</dbReference>
<proteinExistence type="predicted"/>
<dbReference type="GO" id="GO:0016747">
    <property type="term" value="F:acyltransferase activity, transferring groups other than amino-acyl groups"/>
    <property type="evidence" value="ECO:0007669"/>
    <property type="project" value="InterPro"/>
</dbReference>
<organism evidence="2 3">
    <name type="scientific">Asanoa hainanensis</name>
    <dbReference type="NCBI Taxonomy" id="560556"/>
    <lineage>
        <taxon>Bacteria</taxon>
        <taxon>Bacillati</taxon>
        <taxon>Actinomycetota</taxon>
        <taxon>Actinomycetes</taxon>
        <taxon>Micromonosporales</taxon>
        <taxon>Micromonosporaceae</taxon>
        <taxon>Asanoa</taxon>
    </lineage>
</organism>
<dbReference type="PROSITE" id="PS51186">
    <property type="entry name" value="GNAT"/>
    <property type="match status" value="1"/>
</dbReference>
<dbReference type="InterPro" id="IPR000182">
    <property type="entry name" value="GNAT_dom"/>
</dbReference>
<accession>A0A239M1V0</accession>
<dbReference type="AlphaFoldDB" id="A0A239M1V0"/>
<keyword evidence="3" id="KW-1185">Reference proteome</keyword>
<dbReference type="EMBL" id="FZPH01000005">
    <property type="protein sequence ID" value="SNT36550.1"/>
    <property type="molecule type" value="Genomic_DNA"/>
</dbReference>
<gene>
    <name evidence="2" type="ORF">SAMN05421812_10546</name>
</gene>
<dbReference type="OrthoDB" id="4966223at2"/>
<evidence type="ECO:0000313" key="2">
    <source>
        <dbReference type="EMBL" id="SNT36550.1"/>
    </source>
</evidence>
<protein>
    <submittedName>
        <fullName evidence="2">Acetyltransferase (GNAT) family protein</fullName>
    </submittedName>
</protein>
<dbReference type="Proteomes" id="UP000198362">
    <property type="component" value="Unassembled WGS sequence"/>
</dbReference>
<keyword evidence="2" id="KW-0808">Transferase</keyword>
<sequence length="209" mass="22428">MIETLPELVLAWGRGWAVSRRVPDPVDIPGGFRADVGLPGHRVRYVLHTWDADELASLARDHSAPGTWIKVSGHLRGALPDPWVIDSAGYLMTAPFTVGTRKPPAPYETRVTTDGEVVVATVVDATGATAAYGRLAPAGEYGVVDRVETAPAHRRRGLGTTVMSALSDQAARDGLRTGILLATDDGRRLYGALGWTVRSEFAAAYVRED</sequence>
<name>A0A239M1V0_9ACTN</name>
<dbReference type="CDD" id="cd04301">
    <property type="entry name" value="NAT_SF"/>
    <property type="match status" value="1"/>
</dbReference>
<dbReference type="RefSeq" id="WP_089248772.1">
    <property type="nucleotide sequence ID" value="NZ_FZPH01000005.1"/>
</dbReference>
<reference evidence="2 3" key="1">
    <citation type="submission" date="2017-06" db="EMBL/GenBank/DDBJ databases">
        <authorList>
            <person name="Kim H.J."/>
            <person name="Triplett B.A."/>
        </authorList>
    </citation>
    <scope>NUCLEOTIDE SEQUENCE [LARGE SCALE GENOMIC DNA]</scope>
    <source>
        <strain evidence="2 3">CGMCC 4.5593</strain>
    </source>
</reference>
<evidence type="ECO:0000313" key="3">
    <source>
        <dbReference type="Proteomes" id="UP000198362"/>
    </source>
</evidence>